<evidence type="ECO:0000256" key="1">
    <source>
        <dbReference type="SAM" id="Phobius"/>
    </source>
</evidence>
<feature type="transmembrane region" description="Helical" evidence="1">
    <location>
        <begin position="23"/>
        <end position="39"/>
    </location>
</feature>
<gene>
    <name evidence="2" type="ORF">S12H4_24522</name>
</gene>
<protein>
    <submittedName>
        <fullName evidence="2">Uncharacterized protein</fullName>
    </submittedName>
</protein>
<keyword evidence="1" id="KW-0472">Membrane</keyword>
<sequence length="58" mass="6584">VIVGSIVTLLAPDAWQAFSSGDFIGFAFIVFLMAFFYYISREYKKGRERGNISNEALR</sequence>
<dbReference type="EMBL" id="BARW01013337">
    <property type="protein sequence ID" value="GAI78806.1"/>
    <property type="molecule type" value="Genomic_DNA"/>
</dbReference>
<proteinExistence type="predicted"/>
<accession>X1SI23</accession>
<comment type="caution">
    <text evidence="2">The sequence shown here is derived from an EMBL/GenBank/DDBJ whole genome shotgun (WGS) entry which is preliminary data.</text>
</comment>
<reference evidence="2" key="1">
    <citation type="journal article" date="2014" name="Front. Microbiol.">
        <title>High frequency of phylogenetically diverse reductive dehalogenase-homologous genes in deep subseafloor sedimentary metagenomes.</title>
        <authorList>
            <person name="Kawai M."/>
            <person name="Futagami T."/>
            <person name="Toyoda A."/>
            <person name="Takaki Y."/>
            <person name="Nishi S."/>
            <person name="Hori S."/>
            <person name="Arai W."/>
            <person name="Tsubouchi T."/>
            <person name="Morono Y."/>
            <person name="Uchiyama I."/>
            <person name="Ito T."/>
            <person name="Fujiyama A."/>
            <person name="Inagaki F."/>
            <person name="Takami H."/>
        </authorList>
    </citation>
    <scope>NUCLEOTIDE SEQUENCE</scope>
    <source>
        <strain evidence="2">Expedition CK06-06</strain>
    </source>
</reference>
<dbReference type="AlphaFoldDB" id="X1SI23"/>
<keyword evidence="1" id="KW-0812">Transmembrane</keyword>
<evidence type="ECO:0000313" key="2">
    <source>
        <dbReference type="EMBL" id="GAI78806.1"/>
    </source>
</evidence>
<feature type="non-terminal residue" evidence="2">
    <location>
        <position position="1"/>
    </location>
</feature>
<organism evidence="2">
    <name type="scientific">marine sediment metagenome</name>
    <dbReference type="NCBI Taxonomy" id="412755"/>
    <lineage>
        <taxon>unclassified sequences</taxon>
        <taxon>metagenomes</taxon>
        <taxon>ecological metagenomes</taxon>
    </lineage>
</organism>
<keyword evidence="1" id="KW-1133">Transmembrane helix</keyword>
<name>X1SI23_9ZZZZ</name>